<dbReference type="AlphaFoldDB" id="A0A067KDP7"/>
<keyword evidence="6" id="KW-0677">Repeat</keyword>
<dbReference type="Pfam" id="PF07714">
    <property type="entry name" value="PK_Tyr_Ser-Thr"/>
    <property type="match status" value="1"/>
</dbReference>
<feature type="domain" description="Leucine-rich repeat-containing N-terminal plant-type" evidence="11">
    <location>
        <begin position="32"/>
        <end position="74"/>
    </location>
</feature>
<evidence type="ECO:0000313" key="12">
    <source>
        <dbReference type="EMBL" id="KDP33138.1"/>
    </source>
</evidence>
<dbReference type="Gene3D" id="1.10.510.10">
    <property type="entry name" value="Transferase(Phosphotransferase) domain 1"/>
    <property type="match status" value="1"/>
</dbReference>
<evidence type="ECO:0000256" key="8">
    <source>
        <dbReference type="ARBA" id="ARBA00038043"/>
    </source>
</evidence>
<evidence type="ECO:0000256" key="5">
    <source>
        <dbReference type="ARBA" id="ARBA00022729"/>
    </source>
</evidence>
<dbReference type="InterPro" id="IPR001611">
    <property type="entry name" value="Leu-rich_rpt"/>
</dbReference>
<accession>A0A067KDP7</accession>
<evidence type="ECO:0000259" key="11">
    <source>
        <dbReference type="Pfam" id="PF08263"/>
    </source>
</evidence>
<proteinExistence type="inferred from homology"/>
<dbReference type="InterPro" id="IPR013210">
    <property type="entry name" value="LRR_N_plant-typ"/>
</dbReference>
<dbReference type="Pfam" id="PF00560">
    <property type="entry name" value="LRR_1"/>
    <property type="match status" value="3"/>
</dbReference>
<dbReference type="InterPro" id="IPR011009">
    <property type="entry name" value="Kinase-like_dom_sf"/>
</dbReference>
<organism evidence="12 13">
    <name type="scientific">Jatropha curcas</name>
    <name type="common">Barbados nut</name>
    <dbReference type="NCBI Taxonomy" id="180498"/>
    <lineage>
        <taxon>Eukaryota</taxon>
        <taxon>Viridiplantae</taxon>
        <taxon>Streptophyta</taxon>
        <taxon>Embryophyta</taxon>
        <taxon>Tracheophyta</taxon>
        <taxon>Spermatophyta</taxon>
        <taxon>Magnoliopsida</taxon>
        <taxon>eudicotyledons</taxon>
        <taxon>Gunneridae</taxon>
        <taxon>Pentapetalae</taxon>
        <taxon>rosids</taxon>
        <taxon>fabids</taxon>
        <taxon>Malpighiales</taxon>
        <taxon>Euphorbiaceae</taxon>
        <taxon>Crotonoideae</taxon>
        <taxon>Jatropheae</taxon>
        <taxon>Jatropha</taxon>
    </lineage>
</organism>
<reference evidence="12 13" key="1">
    <citation type="journal article" date="2014" name="PLoS ONE">
        <title>Global Analysis of Gene Expression Profiles in Physic Nut (Jatropha curcas L.) Seedlings Exposed to Salt Stress.</title>
        <authorList>
            <person name="Zhang L."/>
            <person name="Zhang C."/>
            <person name="Wu P."/>
            <person name="Chen Y."/>
            <person name="Li M."/>
            <person name="Jiang H."/>
            <person name="Wu G."/>
        </authorList>
    </citation>
    <scope>NUCLEOTIDE SEQUENCE [LARGE SCALE GENOMIC DNA]</scope>
    <source>
        <strain evidence="13">cv. GZQX0401</strain>
        <tissue evidence="12">Young leaves</tissue>
    </source>
</reference>
<keyword evidence="13" id="KW-1185">Reference proteome</keyword>
<dbReference type="Gene3D" id="3.80.10.10">
    <property type="entry name" value="Ribonuclease Inhibitor"/>
    <property type="match status" value="1"/>
</dbReference>
<keyword evidence="3" id="KW-0134">Cell wall</keyword>
<sequence>MSCKIRRVGAVSLCIFIFSFLATFTATISTETDIACLKSVKASLEDPFGYLNSSWNFNNNTEGFICRFTGVDCWHFDENKVLNLRLSDMGLKGQFPRGLQNCTSLTGLDLSNNDLYGQIPFDIQKLLPYVTVLDLSSNNFSGEIPLSIANCSNLNVLRLDQNSLTGHIPQEIGLLSRLKTFSVAYNLLSGAVPNFNSTTIGSDSYANNSGLCGRPLERCRDHLEKFHWRFVYSFKDGFAIGYAVSLISAIVIYASYCVPWVHKGTKDERITIPTMVMMMMKRKSKKTELDHLESSSTLEFLLENEVSMRENFVTRMSFEELSNATENFSQNNIIENGETGIMYKATLPNVWFLAVKKIYNSQESEEHFISELKILGRLRHDHLLPLLGFCKESNKRLLVYKYLSNGNLFDWLHSTEDKRKTLQWPLRMKIAVGLARGLAWLHHCCYFRVAHLNINSKSVLLDQNFKPKLSNFGRATLINPNEINSNRGFVMDIEFWERFFLKEDVFNYGILLIELITGKNAATLNTSDGSLDKWVSYLSSNNSYCLHDFVDELLIWQGHDDEIFQCLQLACTCVQEIAEQRPSMLDVYTTISTLGGRYGHIENEEQFVQSEIIDAA</sequence>
<keyword evidence="7" id="KW-0472">Membrane</keyword>
<evidence type="ECO:0000256" key="1">
    <source>
        <dbReference type="ARBA" id="ARBA00004191"/>
    </source>
</evidence>
<comment type="subcellular location">
    <subcellularLocation>
        <location evidence="2">Membrane</location>
    </subcellularLocation>
    <subcellularLocation>
        <location evidence="1">Secreted</location>
        <location evidence="1">Cell wall</location>
    </subcellularLocation>
</comment>
<evidence type="ECO:0000313" key="13">
    <source>
        <dbReference type="Proteomes" id="UP000027138"/>
    </source>
</evidence>
<keyword evidence="5 9" id="KW-0732">Signal</keyword>
<name>A0A067KDP7_JATCU</name>
<dbReference type="FunFam" id="3.80.10.10:FF:000400">
    <property type="entry name" value="Nuclear pore complex protein NUP107"/>
    <property type="match status" value="1"/>
</dbReference>
<dbReference type="OrthoDB" id="2151624at2759"/>
<keyword evidence="4" id="KW-0433">Leucine-rich repeat</keyword>
<dbReference type="SUPFAM" id="SSF52058">
    <property type="entry name" value="L domain-like"/>
    <property type="match status" value="1"/>
</dbReference>
<feature type="signal peptide" evidence="9">
    <location>
        <begin position="1"/>
        <end position="29"/>
    </location>
</feature>
<comment type="similarity">
    <text evidence="8">Belongs to the polygalacturonase-inhibiting protein family.</text>
</comment>
<evidence type="ECO:0000256" key="2">
    <source>
        <dbReference type="ARBA" id="ARBA00004370"/>
    </source>
</evidence>
<feature type="chain" id="PRO_5001643638" evidence="9">
    <location>
        <begin position="30"/>
        <end position="616"/>
    </location>
</feature>
<evidence type="ECO:0000256" key="3">
    <source>
        <dbReference type="ARBA" id="ARBA00022512"/>
    </source>
</evidence>
<evidence type="ECO:0000256" key="4">
    <source>
        <dbReference type="ARBA" id="ARBA00022614"/>
    </source>
</evidence>
<dbReference type="Proteomes" id="UP000027138">
    <property type="component" value="Unassembled WGS sequence"/>
</dbReference>
<dbReference type="InterPro" id="IPR001245">
    <property type="entry name" value="Ser-Thr/Tyr_kinase_cat_dom"/>
</dbReference>
<protein>
    <submittedName>
        <fullName evidence="12">Uncharacterized protein</fullName>
    </submittedName>
</protein>
<evidence type="ECO:0000259" key="10">
    <source>
        <dbReference type="Pfam" id="PF07714"/>
    </source>
</evidence>
<dbReference type="SUPFAM" id="SSF56112">
    <property type="entry name" value="Protein kinase-like (PK-like)"/>
    <property type="match status" value="1"/>
</dbReference>
<dbReference type="Gene3D" id="3.30.200.20">
    <property type="entry name" value="Phosphorylase Kinase, domain 1"/>
    <property type="match status" value="1"/>
</dbReference>
<evidence type="ECO:0000256" key="9">
    <source>
        <dbReference type="SAM" id="SignalP"/>
    </source>
</evidence>
<keyword evidence="3" id="KW-0964">Secreted</keyword>
<dbReference type="Pfam" id="PF08263">
    <property type="entry name" value="LRRNT_2"/>
    <property type="match status" value="1"/>
</dbReference>
<dbReference type="PANTHER" id="PTHR48007:SF86">
    <property type="entry name" value="(WILD MALAYSIAN BANANA) HYPOTHETICAL PROTEIN"/>
    <property type="match status" value="1"/>
</dbReference>
<dbReference type="GO" id="GO:0016020">
    <property type="term" value="C:membrane"/>
    <property type="evidence" value="ECO:0007669"/>
    <property type="project" value="UniProtKB-SubCell"/>
</dbReference>
<dbReference type="GO" id="GO:0004672">
    <property type="term" value="F:protein kinase activity"/>
    <property type="evidence" value="ECO:0007669"/>
    <property type="project" value="InterPro"/>
</dbReference>
<dbReference type="InterPro" id="IPR046959">
    <property type="entry name" value="PRK1-6/SRF4-like"/>
</dbReference>
<dbReference type="EMBL" id="KK914557">
    <property type="protein sequence ID" value="KDP33138.1"/>
    <property type="molecule type" value="Genomic_DNA"/>
</dbReference>
<dbReference type="InterPro" id="IPR032675">
    <property type="entry name" value="LRR_dom_sf"/>
</dbReference>
<dbReference type="PANTHER" id="PTHR48007">
    <property type="entry name" value="LEUCINE-RICH REPEAT RECEPTOR-LIKE PROTEIN KINASE PXC1"/>
    <property type="match status" value="1"/>
</dbReference>
<feature type="domain" description="Serine-threonine/tyrosine-protein kinase catalytic" evidence="10">
    <location>
        <begin position="332"/>
        <end position="588"/>
    </location>
</feature>
<evidence type="ECO:0000256" key="7">
    <source>
        <dbReference type="ARBA" id="ARBA00023136"/>
    </source>
</evidence>
<evidence type="ECO:0000256" key="6">
    <source>
        <dbReference type="ARBA" id="ARBA00022737"/>
    </source>
</evidence>
<gene>
    <name evidence="12" type="ORF">JCGZ_13530</name>
</gene>